<dbReference type="OrthoDB" id="1669200at2"/>
<accession>A0A1D9P270</accession>
<dbReference type="Proteomes" id="UP000179284">
    <property type="component" value="Chromosome I"/>
</dbReference>
<dbReference type="AlphaFoldDB" id="A0A1D9P270"/>
<protein>
    <submittedName>
        <fullName evidence="2">Hpt domain-containing protein</fullName>
    </submittedName>
</protein>
<dbReference type="GO" id="GO:0000160">
    <property type="term" value="P:phosphorelay signal transduction system"/>
    <property type="evidence" value="ECO:0007669"/>
    <property type="project" value="InterPro"/>
</dbReference>
<feature type="domain" description="HPt" evidence="1">
    <location>
        <begin position="40"/>
        <end position="110"/>
    </location>
</feature>
<dbReference type="InterPro" id="IPR008207">
    <property type="entry name" value="Sig_transdc_His_kin_Hpt_dom"/>
</dbReference>
<dbReference type="InterPro" id="IPR036641">
    <property type="entry name" value="HPT_dom_sf"/>
</dbReference>
<dbReference type="RefSeq" id="WP_071176362.1">
    <property type="nucleotide sequence ID" value="NZ_CP017831.1"/>
</dbReference>
<evidence type="ECO:0000313" key="2">
    <source>
        <dbReference type="EMBL" id="AOZ96696.1"/>
    </source>
</evidence>
<reference evidence="3" key="1">
    <citation type="submission" date="2016-10" db="EMBL/GenBank/DDBJ databases">
        <title>The complete genome sequence of the rumen bacterium Butyrivibrio hungatei MB2003.</title>
        <authorList>
            <person name="Palevich N."/>
            <person name="Kelly W.J."/>
            <person name="Leahy S.C."/>
            <person name="Altermann E."/>
            <person name="Rakonjac J."/>
            <person name="Attwood G.T."/>
        </authorList>
    </citation>
    <scope>NUCLEOTIDE SEQUENCE [LARGE SCALE GENOMIC DNA]</scope>
    <source>
        <strain evidence="3">MB2003</strain>
    </source>
</reference>
<dbReference type="SUPFAM" id="SSF47226">
    <property type="entry name" value="Histidine-containing phosphotransfer domain, HPT domain"/>
    <property type="match status" value="1"/>
</dbReference>
<name>A0A1D9P270_9FIRM</name>
<evidence type="ECO:0000259" key="1">
    <source>
        <dbReference type="Pfam" id="PF01627"/>
    </source>
</evidence>
<dbReference type="Gene3D" id="1.20.120.160">
    <property type="entry name" value="HPT domain"/>
    <property type="match status" value="1"/>
</dbReference>
<sequence length="119" mass="13493">MDAGFKAELIEWGVDWDEILDRFMGNEDLIAKFMFKFLNDQSMNDLTRYLGEGNVSEAFKAVHTLKGVGANLGLKGFITPVCELTEILRAGSMDGYEEKYNQIKPKYDALIAILQKYNT</sequence>
<keyword evidence="3" id="KW-1185">Reference proteome</keyword>
<dbReference type="EMBL" id="CP017831">
    <property type="protein sequence ID" value="AOZ96696.1"/>
    <property type="molecule type" value="Genomic_DNA"/>
</dbReference>
<organism evidence="2 3">
    <name type="scientific">Butyrivibrio hungatei</name>
    <dbReference type="NCBI Taxonomy" id="185008"/>
    <lineage>
        <taxon>Bacteria</taxon>
        <taxon>Bacillati</taxon>
        <taxon>Bacillota</taxon>
        <taxon>Clostridia</taxon>
        <taxon>Lachnospirales</taxon>
        <taxon>Lachnospiraceae</taxon>
        <taxon>Butyrivibrio</taxon>
    </lineage>
</organism>
<dbReference type="Pfam" id="PF01627">
    <property type="entry name" value="Hpt"/>
    <property type="match status" value="1"/>
</dbReference>
<dbReference type="KEGG" id="bhu:bhn_I1663"/>
<proteinExistence type="predicted"/>
<evidence type="ECO:0000313" key="3">
    <source>
        <dbReference type="Proteomes" id="UP000179284"/>
    </source>
</evidence>
<gene>
    <name evidence="2" type="ORF">bhn_I1663</name>
</gene>